<proteinExistence type="predicted"/>
<dbReference type="Proteomes" id="UP000478636">
    <property type="component" value="Unassembled WGS sequence"/>
</dbReference>
<protein>
    <submittedName>
        <fullName evidence="1">Uncharacterized protein</fullName>
    </submittedName>
</protein>
<dbReference type="AlphaFoldDB" id="A0A6L7A7V0"/>
<name>A0A6L7A7V0_LEULA</name>
<organism evidence="1 2">
    <name type="scientific">Leuconostoc lactis</name>
    <dbReference type="NCBI Taxonomy" id="1246"/>
    <lineage>
        <taxon>Bacteria</taxon>
        <taxon>Bacillati</taxon>
        <taxon>Bacillota</taxon>
        <taxon>Bacilli</taxon>
        <taxon>Lactobacillales</taxon>
        <taxon>Lactobacillaceae</taxon>
        <taxon>Leuconostoc</taxon>
    </lineage>
</organism>
<sequence length="68" mass="7995">MTESLPVIEMRHIVKKFGDFAANDDIMSVEAIDYEIFSFPPQWGVQFFVTCLYYSVILRRRNKSDTDL</sequence>
<evidence type="ECO:0000313" key="1">
    <source>
        <dbReference type="EMBL" id="MWN21757.1"/>
    </source>
</evidence>
<dbReference type="EMBL" id="WSZI01000019">
    <property type="protein sequence ID" value="MWN21757.1"/>
    <property type="molecule type" value="Genomic_DNA"/>
</dbReference>
<gene>
    <name evidence="1" type="ORF">GQS40_11845</name>
</gene>
<reference evidence="1 2" key="1">
    <citation type="submission" date="2019-12" db="EMBL/GenBank/DDBJ databases">
        <title>Complete genome sequence of Leuconostoc lactis strain AVN1 provides insights into metabolic potential.</title>
        <authorList>
            <person name="Besrour N."/>
            <person name="Najjari A."/>
            <person name="Fhoula I."/>
            <person name="Jaballah S."/>
            <person name="Klibi N."/>
            <person name="Ouzari H.I."/>
        </authorList>
    </citation>
    <scope>NUCLEOTIDE SEQUENCE [LARGE SCALE GENOMIC DNA]</scope>
    <source>
        <strain evidence="1 2">AVN1</strain>
    </source>
</reference>
<accession>A0A6L7A7V0</accession>
<comment type="caution">
    <text evidence="1">The sequence shown here is derived from an EMBL/GenBank/DDBJ whole genome shotgun (WGS) entry which is preliminary data.</text>
</comment>
<evidence type="ECO:0000313" key="2">
    <source>
        <dbReference type="Proteomes" id="UP000478636"/>
    </source>
</evidence>